<accession>A0AC35U324</accession>
<organism evidence="1 2">
    <name type="scientific">Rhabditophanes sp. KR3021</name>
    <dbReference type="NCBI Taxonomy" id="114890"/>
    <lineage>
        <taxon>Eukaryota</taxon>
        <taxon>Metazoa</taxon>
        <taxon>Ecdysozoa</taxon>
        <taxon>Nematoda</taxon>
        <taxon>Chromadorea</taxon>
        <taxon>Rhabditida</taxon>
        <taxon>Tylenchina</taxon>
        <taxon>Panagrolaimomorpha</taxon>
        <taxon>Strongyloidoidea</taxon>
        <taxon>Alloionematidae</taxon>
        <taxon>Rhabditophanes</taxon>
    </lineage>
</organism>
<protein>
    <submittedName>
        <fullName evidence="2">PLD phosphodiesterase domain-containing protein</fullName>
    </submittedName>
</protein>
<reference evidence="2" key="1">
    <citation type="submission" date="2016-11" db="UniProtKB">
        <authorList>
            <consortium name="WormBaseParasite"/>
        </authorList>
    </citation>
    <scope>IDENTIFICATION</scope>
    <source>
        <strain evidence="2">KR3021</strain>
    </source>
</reference>
<dbReference type="WBParaSite" id="RSKR_0000665200.1">
    <property type="protein sequence ID" value="RSKR_0000665200.1"/>
    <property type="gene ID" value="RSKR_0000665200"/>
</dbReference>
<proteinExistence type="predicted"/>
<evidence type="ECO:0000313" key="1">
    <source>
        <dbReference type="Proteomes" id="UP000095286"/>
    </source>
</evidence>
<sequence length="501" mass="56617">MMLHLLKPDPMASEALIKSTVDGRPDMTNFELDLFDTRMNTYHTDKQEAKECCKNSFVKPSCFPITIVFLFIFLVTIYPIINDDGIDTSVRSYERSGHCTDQCLWKLLESIPTNMTFAEGSPQHMTTFDGWTHLLGKATKSIDLAVLYWNLQENTTLYPTSIQGQQIYNLLDSAAKKGLKIRIAQNAPSPFFPQSDSATLAAHSTVEVRSLNFSNLIGSGVLHTKFWIVDQKDVYIGSANMDWKSLSEVKELGLLLQDCHCLAHDLQKVFSVYWTLGQPHSKIPPKWPLSLRTAFNFEHPLKLTINNQTSTAFIASSPDKLSPLGRQNDSDAILEVLENASSYVKIAVMDYLPTTLYMPHEGNFFWGDIDYKIRETAYRGVNIQMLISEWAHSKKEAPAYLKSLLELNKAGFDGKIEVKIFRVNSTKEQSEIPFARVNHNKYMVTDRHAYIGTSNWVGDYFLTTAGVSLIVGKDGSDVIVDDLDKVFDRDWNSAYATSLQL</sequence>
<evidence type="ECO:0000313" key="2">
    <source>
        <dbReference type="WBParaSite" id="RSKR_0000665200.1"/>
    </source>
</evidence>
<name>A0AC35U324_9BILA</name>
<dbReference type="Proteomes" id="UP000095286">
    <property type="component" value="Unplaced"/>
</dbReference>